<keyword evidence="4 8" id="KW-0418">Kinase</keyword>
<dbReference type="InterPro" id="IPR002173">
    <property type="entry name" value="Carboh/pur_kinase_PfkB_CS"/>
</dbReference>
<dbReference type="Proteomes" id="UP000319040">
    <property type="component" value="Unassembled WGS sequence"/>
</dbReference>
<evidence type="ECO:0000256" key="4">
    <source>
        <dbReference type="ARBA" id="ARBA00022777"/>
    </source>
</evidence>
<evidence type="ECO:0000313" key="9">
    <source>
        <dbReference type="Proteomes" id="UP000319040"/>
    </source>
</evidence>
<evidence type="ECO:0000256" key="3">
    <source>
        <dbReference type="ARBA" id="ARBA00022741"/>
    </source>
</evidence>
<dbReference type="PANTHER" id="PTHR46566">
    <property type="entry name" value="1-PHOSPHOFRUCTOKINASE-RELATED"/>
    <property type="match status" value="1"/>
</dbReference>
<dbReference type="SUPFAM" id="SSF53613">
    <property type="entry name" value="Ribokinase-like"/>
    <property type="match status" value="1"/>
</dbReference>
<dbReference type="CDD" id="cd01164">
    <property type="entry name" value="FruK_PfkB_like"/>
    <property type="match status" value="1"/>
</dbReference>
<keyword evidence="9" id="KW-1185">Reference proteome</keyword>
<sequence length="316" mass="35193">MVLTVTLNPAIDKILIVDSFEVHKLHRLSKGEMSMVSAGGKGVNIANTLAKMGDEVIASGFAGGHAGHMLCDAIRKEGITTNFIFTQGSTRTNISILDRENETLTEINDFGQEIPQEDITFFMENYERLLARVKLIAIAGSLPLGVLPEIYIQMVDLARKQGKKVMVHTSPKYLPVLMEAQPFLINPDMRSDHFILGKNVDGVDQFISTGREILKKCPNTEYIIFTHRLENVVVVSQSKAFVLRPRNMSIVNMLGYADAYLAGFIHAYINREKEEEVLRYASAAGLTDVEDIYKEISAIDKIGANLSRIDIEVVNF</sequence>
<gene>
    <name evidence="8" type="ORF">SAMN06265379_10756</name>
</gene>
<dbReference type="Pfam" id="PF00294">
    <property type="entry name" value="PfkB"/>
    <property type="match status" value="1"/>
</dbReference>
<dbReference type="EMBL" id="FXTB01000007">
    <property type="protein sequence ID" value="SMO76963.1"/>
    <property type="molecule type" value="Genomic_DNA"/>
</dbReference>
<dbReference type="InterPro" id="IPR029056">
    <property type="entry name" value="Ribokinase-like"/>
</dbReference>
<proteinExistence type="inferred from homology"/>
<dbReference type="PROSITE" id="PS00583">
    <property type="entry name" value="PFKB_KINASES_1"/>
    <property type="match status" value="1"/>
</dbReference>
<name>A0A521DZ22_SACCC</name>
<comment type="similarity">
    <text evidence="1">Belongs to the carbohydrate kinase PfkB family.</text>
</comment>
<dbReference type="InterPro" id="IPR017583">
    <property type="entry name" value="Tagatose/fructose_Pkinase"/>
</dbReference>
<evidence type="ECO:0000313" key="8">
    <source>
        <dbReference type="EMBL" id="SMO76963.1"/>
    </source>
</evidence>
<keyword evidence="2 6" id="KW-0808">Transferase</keyword>
<keyword evidence="5" id="KW-0067">ATP-binding</keyword>
<protein>
    <submittedName>
        <fullName evidence="8">1-phosphofructokinase/tagatose 6-phosphate kinase</fullName>
    </submittedName>
</protein>
<feature type="domain" description="Carbohydrate kinase PfkB" evidence="7">
    <location>
        <begin position="30"/>
        <end position="286"/>
    </location>
</feature>
<dbReference type="GO" id="GO:0005829">
    <property type="term" value="C:cytosol"/>
    <property type="evidence" value="ECO:0007669"/>
    <property type="project" value="TreeGrafter"/>
</dbReference>
<organism evidence="8 9">
    <name type="scientific">Saccharicrinis carchari</name>
    <dbReference type="NCBI Taxonomy" id="1168039"/>
    <lineage>
        <taxon>Bacteria</taxon>
        <taxon>Pseudomonadati</taxon>
        <taxon>Bacteroidota</taxon>
        <taxon>Bacteroidia</taxon>
        <taxon>Marinilabiliales</taxon>
        <taxon>Marinilabiliaceae</taxon>
        <taxon>Saccharicrinis</taxon>
    </lineage>
</organism>
<keyword evidence="3" id="KW-0547">Nucleotide-binding</keyword>
<dbReference type="PANTHER" id="PTHR46566:SF1">
    <property type="entry name" value="1-PHOSPHOFRUCTOKINASE"/>
    <property type="match status" value="1"/>
</dbReference>
<dbReference type="PIRSF" id="PIRSF000535">
    <property type="entry name" value="1PFK/6PFK/LacC"/>
    <property type="match status" value="1"/>
</dbReference>
<accession>A0A521DZ22</accession>
<reference evidence="8 9" key="1">
    <citation type="submission" date="2017-05" db="EMBL/GenBank/DDBJ databases">
        <authorList>
            <person name="Varghese N."/>
            <person name="Submissions S."/>
        </authorList>
    </citation>
    <scope>NUCLEOTIDE SEQUENCE [LARGE SCALE GENOMIC DNA]</scope>
    <source>
        <strain evidence="8 9">DSM 27040</strain>
    </source>
</reference>
<evidence type="ECO:0000256" key="1">
    <source>
        <dbReference type="ARBA" id="ARBA00010688"/>
    </source>
</evidence>
<dbReference type="InterPro" id="IPR011611">
    <property type="entry name" value="PfkB_dom"/>
</dbReference>
<dbReference type="GO" id="GO:0005524">
    <property type="term" value="F:ATP binding"/>
    <property type="evidence" value="ECO:0007669"/>
    <property type="project" value="UniProtKB-KW"/>
</dbReference>
<evidence type="ECO:0000256" key="6">
    <source>
        <dbReference type="PIRNR" id="PIRNR000535"/>
    </source>
</evidence>
<dbReference type="RefSeq" id="WP_142533945.1">
    <property type="nucleotide sequence ID" value="NZ_FXTB01000007.1"/>
</dbReference>
<evidence type="ECO:0000256" key="5">
    <source>
        <dbReference type="ARBA" id="ARBA00022840"/>
    </source>
</evidence>
<dbReference type="GO" id="GO:0008443">
    <property type="term" value="F:phosphofructokinase activity"/>
    <property type="evidence" value="ECO:0007669"/>
    <property type="project" value="TreeGrafter"/>
</dbReference>
<dbReference type="Gene3D" id="3.40.1190.20">
    <property type="match status" value="1"/>
</dbReference>
<dbReference type="OrthoDB" id="9801219at2"/>
<evidence type="ECO:0000256" key="2">
    <source>
        <dbReference type="ARBA" id="ARBA00022679"/>
    </source>
</evidence>
<dbReference type="AlphaFoldDB" id="A0A521DZ22"/>
<evidence type="ECO:0000259" key="7">
    <source>
        <dbReference type="Pfam" id="PF00294"/>
    </source>
</evidence>